<sequence>MQLTSKLRFAAIFAGVGALALTGLTACSDGGKGGDTGASGKPVTIKYLHRLPDGEGMTKVDEVVAQWNKDNPDIQVEAVKFDGKAQELIKKLETDVKAGTAPCLAQVGYADLAEVYVKQLVEDVSGEIDKYRDKFAAGPLDSMSIDGKYFGLPQDTGPLVYYYNKAAFDELGLTVPTTADEFVETAKKAAEKGKFIVDFQTDEAGNMLPALSAAAGDQWFKVDGDAWKIDTAGAGSSKVADFWQKLLDAKATATVQRWDEESWKAALNNNLIGTIGAAWEAPLLAGDMAGTPNEGKWAVAQLPKFGDEAASGPDGGSGVAVVKGCAAPAEAMKFNAWFNTQIDALVSQGLVVAAKGTMTTPEKVSAFYGGQDVFAELTKANSAMKPFTYIPGWSAVQANAEVAAKAADGSGKVADIFSWNADTAKSTLSNLNLKVSEK</sequence>
<evidence type="ECO:0000256" key="2">
    <source>
        <dbReference type="SAM" id="SignalP"/>
    </source>
</evidence>
<evidence type="ECO:0000256" key="1">
    <source>
        <dbReference type="ARBA" id="ARBA00022729"/>
    </source>
</evidence>
<dbReference type="PROSITE" id="PS51257">
    <property type="entry name" value="PROKAR_LIPOPROTEIN"/>
    <property type="match status" value="1"/>
</dbReference>
<dbReference type="SUPFAM" id="SSF53850">
    <property type="entry name" value="Periplasmic binding protein-like II"/>
    <property type="match status" value="1"/>
</dbReference>
<feature type="signal peptide" evidence="2">
    <location>
        <begin position="1"/>
        <end position="20"/>
    </location>
</feature>
<proteinExistence type="predicted"/>
<dbReference type="EMBL" id="UASJ01000001">
    <property type="protein sequence ID" value="SQB64134.1"/>
    <property type="molecule type" value="Genomic_DNA"/>
</dbReference>
<dbReference type="PANTHER" id="PTHR43649">
    <property type="entry name" value="ARABINOSE-BINDING PROTEIN-RELATED"/>
    <property type="match status" value="1"/>
</dbReference>
<dbReference type="PANTHER" id="PTHR43649:SF33">
    <property type="entry name" value="POLYGALACTURONAN_RHAMNOGALACTURONAN-BINDING PROTEIN YTCQ"/>
    <property type="match status" value="1"/>
</dbReference>
<dbReference type="Gene3D" id="3.40.190.10">
    <property type="entry name" value="Periplasmic binding protein-like II"/>
    <property type="match status" value="1"/>
</dbReference>
<dbReference type="Proteomes" id="UP000250245">
    <property type="component" value="Unassembled WGS sequence"/>
</dbReference>
<keyword evidence="1 2" id="KW-0732">Signal</keyword>
<dbReference type="InterPro" id="IPR050490">
    <property type="entry name" value="Bact_solute-bd_prot1"/>
</dbReference>
<protein>
    <submittedName>
        <fullName evidence="3">Lactose-binding protein</fullName>
    </submittedName>
</protein>
<organism evidence="3 4">
    <name type="scientific">Mobiluncus curtisii</name>
    <dbReference type="NCBI Taxonomy" id="2051"/>
    <lineage>
        <taxon>Bacteria</taxon>
        <taxon>Bacillati</taxon>
        <taxon>Actinomycetota</taxon>
        <taxon>Actinomycetes</taxon>
        <taxon>Actinomycetales</taxon>
        <taxon>Actinomycetaceae</taxon>
        <taxon>Mobiluncus</taxon>
    </lineage>
</organism>
<dbReference type="AlphaFoldDB" id="A0A2X2YJ47"/>
<gene>
    <name evidence="3" type="primary">lacE</name>
    <name evidence="3" type="ORF">NCTC11820_00465</name>
</gene>
<reference evidence="3 4" key="1">
    <citation type="submission" date="2018-06" db="EMBL/GenBank/DDBJ databases">
        <authorList>
            <consortium name="Pathogen Informatics"/>
            <person name="Doyle S."/>
        </authorList>
    </citation>
    <scope>NUCLEOTIDE SEQUENCE [LARGE SCALE GENOMIC DNA]</scope>
    <source>
        <strain evidence="3 4">NCTC11820</strain>
    </source>
</reference>
<feature type="chain" id="PRO_5015851416" evidence="2">
    <location>
        <begin position="21"/>
        <end position="438"/>
    </location>
</feature>
<name>A0A2X2YJ47_9ACTO</name>
<evidence type="ECO:0000313" key="4">
    <source>
        <dbReference type="Proteomes" id="UP000250245"/>
    </source>
</evidence>
<accession>A0A2X2YJ47</accession>
<evidence type="ECO:0000313" key="3">
    <source>
        <dbReference type="EMBL" id="SQB64134.1"/>
    </source>
</evidence>
<dbReference type="OMA" id="ALTNPRW"/>
<dbReference type="GeneID" id="55564388"/>
<dbReference type="RefSeq" id="WP_013188660.1">
    <property type="nucleotide sequence ID" value="NZ_CP068112.1"/>
</dbReference>